<reference evidence="2" key="2">
    <citation type="submission" date="2020-02" db="EMBL/GenBank/DDBJ databases">
        <authorList>
            <person name="Matsumoto Y."/>
            <person name="Motooka D."/>
            <person name="Nakamura S."/>
        </authorList>
    </citation>
    <scope>NUCLEOTIDE SEQUENCE</scope>
    <source>
        <strain evidence="2">JCM 6370</strain>
    </source>
</reference>
<name>A0A7I7URV7_MYCPV</name>
<evidence type="ECO:0000313" key="2">
    <source>
        <dbReference type="EMBL" id="BBY84204.1"/>
    </source>
</evidence>
<gene>
    <name evidence="1" type="ORF">MPUL_00540</name>
    <name evidence="2" type="ORF">MPUL_53620</name>
</gene>
<evidence type="ECO:0000313" key="3">
    <source>
        <dbReference type="Proteomes" id="UP000467252"/>
    </source>
</evidence>
<reference evidence="2 3" key="1">
    <citation type="journal article" date="2019" name="Emerg. Microbes Infect.">
        <title>Comprehensive subspecies identification of 175 nontuberculous mycobacteria species based on 7547 genomic profiles.</title>
        <authorList>
            <person name="Matsumoto Y."/>
            <person name="Kinjo T."/>
            <person name="Motooka D."/>
            <person name="Nabeya D."/>
            <person name="Jung N."/>
            <person name="Uechi K."/>
            <person name="Horii T."/>
            <person name="Iida T."/>
            <person name="Fujita J."/>
            <person name="Nakamura S."/>
        </authorList>
    </citation>
    <scope>NUCLEOTIDE SEQUENCE [LARGE SCALE GENOMIC DNA]</scope>
    <source>
        <strain evidence="2 3">JCM 6370</strain>
    </source>
</reference>
<protein>
    <submittedName>
        <fullName evidence="2">Uncharacterized protein</fullName>
    </submittedName>
</protein>
<dbReference type="Pfam" id="PF23851">
    <property type="entry name" value="DUF7214"/>
    <property type="match status" value="1"/>
</dbReference>
<evidence type="ECO:0000313" key="1">
    <source>
        <dbReference type="EMBL" id="BBY78896.1"/>
    </source>
</evidence>
<sequence length="100" mass="11297">MRIETTTHQSGLGEIRAVGEFGTLALAIEFRRYRAEDGTYWRVLPVHSPVGVGDPVLAAELESGAAARSWVTYLGELIEREQSQREQLNRAAVEREWVER</sequence>
<dbReference type="EMBL" id="AP022599">
    <property type="protein sequence ID" value="BBY84204.1"/>
    <property type="molecule type" value="Genomic_DNA"/>
</dbReference>
<dbReference type="AlphaFoldDB" id="A0A7I7URV7"/>
<accession>A0A7I7URV7</accession>
<dbReference type="EMBL" id="AP022599">
    <property type="protein sequence ID" value="BBY78896.1"/>
    <property type="molecule type" value="Genomic_DNA"/>
</dbReference>
<proteinExistence type="predicted"/>
<dbReference type="InterPro" id="IPR055638">
    <property type="entry name" value="DUF7214"/>
</dbReference>
<dbReference type="RefSeq" id="WP_163896512.1">
    <property type="nucleotide sequence ID" value="NZ_AP022599.1"/>
</dbReference>
<keyword evidence="3" id="KW-1185">Reference proteome</keyword>
<dbReference type="Proteomes" id="UP000467252">
    <property type="component" value="Chromosome"/>
</dbReference>
<organism evidence="2 3">
    <name type="scientific">Mycolicibacterium pulveris</name>
    <name type="common">Mycobacterium pulveris</name>
    <dbReference type="NCBI Taxonomy" id="36813"/>
    <lineage>
        <taxon>Bacteria</taxon>
        <taxon>Bacillati</taxon>
        <taxon>Actinomycetota</taxon>
        <taxon>Actinomycetes</taxon>
        <taxon>Mycobacteriales</taxon>
        <taxon>Mycobacteriaceae</taxon>
        <taxon>Mycolicibacterium</taxon>
    </lineage>
</organism>